<keyword evidence="5 12" id="KW-0479">Metal-binding</keyword>
<evidence type="ECO:0000256" key="2">
    <source>
        <dbReference type="ARBA" id="ARBA00022448"/>
    </source>
</evidence>
<evidence type="ECO:0000313" key="14">
    <source>
        <dbReference type="EMBL" id="SHN83994.1"/>
    </source>
</evidence>
<dbReference type="Gene3D" id="2.40.30.10">
    <property type="entry name" value="Translation factors"/>
    <property type="match status" value="1"/>
</dbReference>
<dbReference type="CDD" id="cd06218">
    <property type="entry name" value="DHOD_e_trans"/>
    <property type="match status" value="1"/>
</dbReference>
<dbReference type="InterPro" id="IPR012165">
    <property type="entry name" value="Cyt_c3_hydrogenase_gsu"/>
</dbReference>
<evidence type="ECO:0000313" key="15">
    <source>
        <dbReference type="Proteomes" id="UP000184096"/>
    </source>
</evidence>
<evidence type="ECO:0000256" key="10">
    <source>
        <dbReference type="ARBA" id="ARBA00034078"/>
    </source>
</evidence>
<comment type="similarity">
    <text evidence="1">Belongs to the PyrK family.</text>
</comment>
<dbReference type="InterPro" id="IPR017938">
    <property type="entry name" value="Riboflavin_synthase-like_b-brl"/>
</dbReference>
<dbReference type="PROSITE" id="PS51384">
    <property type="entry name" value="FAD_FR"/>
    <property type="match status" value="1"/>
</dbReference>
<keyword evidence="8 12" id="KW-0408">Iron</keyword>
<dbReference type="GO" id="GO:0006221">
    <property type="term" value="P:pyrimidine nucleotide biosynthetic process"/>
    <property type="evidence" value="ECO:0007669"/>
    <property type="project" value="InterPro"/>
</dbReference>
<dbReference type="InterPro" id="IPR019480">
    <property type="entry name" value="Dihydroorotate_DH_Fe-S-bd"/>
</dbReference>
<keyword evidence="15" id="KW-1185">Reference proteome</keyword>
<feature type="binding site" evidence="11">
    <location>
        <begin position="76"/>
        <end position="77"/>
    </location>
    <ligand>
        <name>FAD</name>
        <dbReference type="ChEBI" id="CHEBI:57692"/>
    </ligand>
</feature>
<dbReference type="GO" id="GO:0051537">
    <property type="term" value="F:2 iron, 2 sulfur cluster binding"/>
    <property type="evidence" value="ECO:0007669"/>
    <property type="project" value="UniProtKB-KW"/>
</dbReference>
<dbReference type="InterPro" id="IPR039261">
    <property type="entry name" value="FNR_nucleotide-bd"/>
</dbReference>
<feature type="binding site" evidence="12">
    <location>
        <position position="230"/>
    </location>
    <ligand>
        <name>[2Fe-2S] cluster</name>
        <dbReference type="ChEBI" id="CHEBI:190135"/>
    </ligand>
</feature>
<keyword evidence="2" id="KW-0813">Transport</keyword>
<dbReference type="Proteomes" id="UP000184096">
    <property type="component" value="Chromosome I"/>
</dbReference>
<evidence type="ECO:0000256" key="6">
    <source>
        <dbReference type="ARBA" id="ARBA00022827"/>
    </source>
</evidence>
<evidence type="ECO:0000256" key="7">
    <source>
        <dbReference type="ARBA" id="ARBA00022982"/>
    </source>
</evidence>
<evidence type="ECO:0000256" key="8">
    <source>
        <dbReference type="ARBA" id="ARBA00023004"/>
    </source>
</evidence>
<dbReference type="PIRSF" id="PIRSF006816">
    <property type="entry name" value="Cyc3_hyd_g"/>
    <property type="match status" value="1"/>
</dbReference>
<keyword evidence="7" id="KW-0249">Electron transport</keyword>
<dbReference type="PANTHER" id="PTHR43513">
    <property type="entry name" value="DIHYDROOROTATE DEHYDROGENASE B (NAD(+)), ELECTRON TRANSFER SUBUNIT"/>
    <property type="match status" value="1"/>
</dbReference>
<dbReference type="SUPFAM" id="SSF52343">
    <property type="entry name" value="Ferredoxin reductase-like, C-terminal NADP-linked domain"/>
    <property type="match status" value="1"/>
</dbReference>
<evidence type="ECO:0000256" key="11">
    <source>
        <dbReference type="PIRSR" id="PIRSR006816-1"/>
    </source>
</evidence>
<evidence type="ECO:0000256" key="9">
    <source>
        <dbReference type="ARBA" id="ARBA00023014"/>
    </source>
</evidence>
<dbReference type="OrthoDB" id="9806195at2"/>
<comment type="cofactor">
    <cofactor evidence="12">
        <name>[2Fe-2S] cluster</name>
        <dbReference type="ChEBI" id="CHEBI:190135"/>
    </cofactor>
    <text evidence="12">Binds 1 [2Fe-2S] cluster per subunit.</text>
</comment>
<accession>A0A1M7UM16</accession>
<evidence type="ECO:0000256" key="5">
    <source>
        <dbReference type="ARBA" id="ARBA00022723"/>
    </source>
</evidence>
<keyword evidence="6 11" id="KW-0274">FAD</keyword>
<dbReference type="GO" id="GO:0016491">
    <property type="term" value="F:oxidoreductase activity"/>
    <property type="evidence" value="ECO:0007669"/>
    <property type="project" value="InterPro"/>
</dbReference>
<protein>
    <submittedName>
        <fullName evidence="14">Dihydroorotate oxidase B, electron transfer subunit</fullName>
    </submittedName>
</protein>
<keyword evidence="9 12" id="KW-0411">Iron-sulfur</keyword>
<dbReference type="GO" id="GO:0046872">
    <property type="term" value="F:metal ion binding"/>
    <property type="evidence" value="ECO:0007669"/>
    <property type="project" value="UniProtKB-KW"/>
</dbReference>
<comment type="cofactor">
    <cofactor evidence="11">
        <name>FAD</name>
        <dbReference type="ChEBI" id="CHEBI:57692"/>
    </cofactor>
    <text evidence="11">Binds 1 FAD per subunit.</text>
</comment>
<keyword evidence="4 12" id="KW-0001">2Fe-2S</keyword>
<name>A0A1M7UM16_9BRAD</name>
<dbReference type="Gene3D" id="3.40.50.80">
    <property type="entry name" value="Nucleotide-binding domain of ferredoxin-NADP reductase (FNR) module"/>
    <property type="match status" value="1"/>
</dbReference>
<evidence type="ECO:0000256" key="1">
    <source>
        <dbReference type="ARBA" id="ARBA00006422"/>
    </source>
</evidence>
<feature type="binding site" evidence="11">
    <location>
        <begin position="52"/>
        <end position="55"/>
    </location>
    <ligand>
        <name>FAD</name>
        <dbReference type="ChEBI" id="CHEBI:57692"/>
    </ligand>
</feature>
<dbReference type="SUPFAM" id="SSF63380">
    <property type="entry name" value="Riboflavin synthase domain-like"/>
    <property type="match status" value="1"/>
</dbReference>
<keyword evidence="3 11" id="KW-0285">Flavoprotein</keyword>
<dbReference type="Gene3D" id="2.10.240.10">
    <property type="entry name" value="Dihydroorotate dehydrogenase, electron transfer subunit"/>
    <property type="match status" value="1"/>
</dbReference>
<feature type="binding site" evidence="12">
    <location>
        <position position="249"/>
    </location>
    <ligand>
        <name>[2Fe-2S] cluster</name>
        <dbReference type="ChEBI" id="CHEBI:190135"/>
    </ligand>
</feature>
<proteinExistence type="inferred from homology"/>
<reference evidence="15" key="1">
    <citation type="submission" date="2016-11" db="EMBL/GenBank/DDBJ databases">
        <authorList>
            <person name="Varghese N."/>
            <person name="Submissions S."/>
        </authorList>
    </citation>
    <scope>NUCLEOTIDE SEQUENCE [LARGE SCALE GENOMIC DNA]</scope>
    <source>
        <strain evidence="15">GAS401</strain>
    </source>
</reference>
<dbReference type="InterPro" id="IPR017927">
    <property type="entry name" value="FAD-bd_FR_type"/>
</dbReference>
<organism evidence="14 15">
    <name type="scientific">Bradyrhizobium erythrophlei</name>
    <dbReference type="NCBI Taxonomy" id="1437360"/>
    <lineage>
        <taxon>Bacteria</taxon>
        <taxon>Pseudomonadati</taxon>
        <taxon>Pseudomonadota</taxon>
        <taxon>Alphaproteobacteria</taxon>
        <taxon>Hyphomicrobiales</taxon>
        <taxon>Nitrobacteraceae</taxon>
        <taxon>Bradyrhizobium</taxon>
    </lineage>
</organism>
<dbReference type="InterPro" id="IPR037117">
    <property type="entry name" value="Dihydroorotate_DH_ele_sf"/>
</dbReference>
<dbReference type="AlphaFoldDB" id="A0A1M7UM16"/>
<dbReference type="EMBL" id="LT670849">
    <property type="protein sequence ID" value="SHN83994.1"/>
    <property type="molecule type" value="Genomic_DNA"/>
</dbReference>
<dbReference type="Pfam" id="PF10418">
    <property type="entry name" value="DHODB_Fe-S_bind"/>
    <property type="match status" value="1"/>
</dbReference>
<evidence type="ECO:0000259" key="13">
    <source>
        <dbReference type="PROSITE" id="PS51384"/>
    </source>
</evidence>
<dbReference type="PANTHER" id="PTHR43513:SF3">
    <property type="entry name" value="DIHYDROOROTATE DEHYDROGENASE B (NAD(+)), ELECTRON TRANSFER SUBUNIT-RELATED"/>
    <property type="match status" value="1"/>
</dbReference>
<dbReference type="GO" id="GO:0050660">
    <property type="term" value="F:flavin adenine dinucleotide binding"/>
    <property type="evidence" value="ECO:0007669"/>
    <property type="project" value="InterPro"/>
</dbReference>
<dbReference type="InterPro" id="IPR050353">
    <property type="entry name" value="PyrK_electron_transfer"/>
</dbReference>
<feature type="binding site" evidence="12">
    <location>
        <position position="227"/>
    </location>
    <ligand>
        <name>[2Fe-2S] cluster</name>
        <dbReference type="ChEBI" id="CHEBI:190135"/>
    </ligand>
</feature>
<dbReference type="RefSeq" id="WP_072823057.1">
    <property type="nucleotide sequence ID" value="NZ_LT670849.1"/>
</dbReference>
<evidence type="ECO:0000256" key="3">
    <source>
        <dbReference type="ARBA" id="ARBA00022630"/>
    </source>
</evidence>
<sequence>MLQQVNALVTVNRPLAGDYWLIELEAPSIARQLSPGQFVNIRIPGLVPFLRRPFSVYRVNQERTRLQVAYKMLGEGTRLMTTAFSEGGFCDVIGPLGKGFSLPEQAKRIAVIGRGIGIAALPTLVDLAATRNIDVHGFLSARTPPNLIGADIFADHGFPVETHVDGDRNVELVTDLLQAQISRTSFDAIYVCGSNRLTRAAHRLAQQAGILSEVAMEQHMACGFGDCHGCVIAVNTDRESTEKAWREVCHHGPVFQTWEIINASA</sequence>
<evidence type="ECO:0000256" key="12">
    <source>
        <dbReference type="PIRSR" id="PIRSR006816-2"/>
    </source>
</evidence>
<comment type="cofactor">
    <cofactor evidence="10">
        <name>[2Fe-2S] cluster</name>
        <dbReference type="ChEBI" id="CHEBI:190135"/>
    </cofactor>
</comment>
<evidence type="ECO:0000256" key="4">
    <source>
        <dbReference type="ARBA" id="ARBA00022714"/>
    </source>
</evidence>
<feature type="domain" description="FAD-binding FR-type" evidence="13">
    <location>
        <begin position="2"/>
        <end position="102"/>
    </location>
</feature>
<feature type="binding site" evidence="12">
    <location>
        <position position="222"/>
    </location>
    <ligand>
        <name>[2Fe-2S] cluster</name>
        <dbReference type="ChEBI" id="CHEBI:190135"/>
    </ligand>
</feature>
<gene>
    <name evidence="14" type="ORF">SAMN05444170_5743</name>
</gene>